<proteinExistence type="inferred from homology"/>
<evidence type="ECO:0000256" key="3">
    <source>
        <dbReference type="RuleBase" id="RU000363"/>
    </source>
</evidence>
<dbReference type="Proteomes" id="UP000799750">
    <property type="component" value="Unassembled WGS sequence"/>
</dbReference>
<organism evidence="4 5">
    <name type="scientific">Lophium mytilinum</name>
    <dbReference type="NCBI Taxonomy" id="390894"/>
    <lineage>
        <taxon>Eukaryota</taxon>
        <taxon>Fungi</taxon>
        <taxon>Dikarya</taxon>
        <taxon>Ascomycota</taxon>
        <taxon>Pezizomycotina</taxon>
        <taxon>Dothideomycetes</taxon>
        <taxon>Pleosporomycetidae</taxon>
        <taxon>Mytilinidiales</taxon>
        <taxon>Mytilinidiaceae</taxon>
        <taxon>Lophium</taxon>
    </lineage>
</organism>
<dbReference type="PANTHER" id="PTHR24320">
    <property type="entry name" value="RETINOL DEHYDROGENASE"/>
    <property type="match status" value="1"/>
</dbReference>
<reference evidence="4" key="1">
    <citation type="journal article" date="2020" name="Stud. Mycol.">
        <title>101 Dothideomycetes genomes: a test case for predicting lifestyles and emergence of pathogens.</title>
        <authorList>
            <person name="Haridas S."/>
            <person name="Albert R."/>
            <person name="Binder M."/>
            <person name="Bloem J."/>
            <person name="Labutti K."/>
            <person name="Salamov A."/>
            <person name="Andreopoulos B."/>
            <person name="Baker S."/>
            <person name="Barry K."/>
            <person name="Bills G."/>
            <person name="Bluhm B."/>
            <person name="Cannon C."/>
            <person name="Castanera R."/>
            <person name="Culley D."/>
            <person name="Daum C."/>
            <person name="Ezra D."/>
            <person name="Gonzalez J."/>
            <person name="Henrissat B."/>
            <person name="Kuo A."/>
            <person name="Liang C."/>
            <person name="Lipzen A."/>
            <person name="Lutzoni F."/>
            <person name="Magnuson J."/>
            <person name="Mondo S."/>
            <person name="Nolan M."/>
            <person name="Ohm R."/>
            <person name="Pangilinan J."/>
            <person name="Park H.-J."/>
            <person name="Ramirez L."/>
            <person name="Alfaro M."/>
            <person name="Sun H."/>
            <person name="Tritt A."/>
            <person name="Yoshinaga Y."/>
            <person name="Zwiers L.-H."/>
            <person name="Turgeon B."/>
            <person name="Goodwin S."/>
            <person name="Spatafora J."/>
            <person name="Crous P."/>
            <person name="Grigoriev I."/>
        </authorList>
    </citation>
    <scope>NUCLEOTIDE SEQUENCE</scope>
    <source>
        <strain evidence="4">CBS 269.34</strain>
    </source>
</reference>
<name>A0A6A6QK59_9PEZI</name>
<dbReference type="OrthoDB" id="191139at2759"/>
<keyword evidence="5" id="KW-1185">Reference proteome</keyword>
<dbReference type="GO" id="GO:0016491">
    <property type="term" value="F:oxidoreductase activity"/>
    <property type="evidence" value="ECO:0007669"/>
    <property type="project" value="UniProtKB-KW"/>
</dbReference>
<dbReference type="SUPFAM" id="SSF51735">
    <property type="entry name" value="NAD(P)-binding Rossmann-fold domains"/>
    <property type="match status" value="1"/>
</dbReference>
<dbReference type="PANTHER" id="PTHR24320:SF283">
    <property type="entry name" value="RETINOL DEHYDROGENASE 11"/>
    <property type="match status" value="1"/>
</dbReference>
<dbReference type="EMBL" id="MU004193">
    <property type="protein sequence ID" value="KAF2492612.1"/>
    <property type="molecule type" value="Genomic_DNA"/>
</dbReference>
<evidence type="ECO:0000313" key="5">
    <source>
        <dbReference type="Proteomes" id="UP000799750"/>
    </source>
</evidence>
<gene>
    <name evidence="4" type="ORF">BU16DRAFT_592311</name>
</gene>
<dbReference type="InterPro" id="IPR002347">
    <property type="entry name" value="SDR_fam"/>
</dbReference>
<dbReference type="Pfam" id="PF00106">
    <property type="entry name" value="adh_short"/>
    <property type="match status" value="1"/>
</dbReference>
<keyword evidence="2" id="KW-0560">Oxidoreductase</keyword>
<evidence type="ECO:0000256" key="2">
    <source>
        <dbReference type="ARBA" id="ARBA00023002"/>
    </source>
</evidence>
<sequence>MAVHNIETTGKDIIAEYGGNAKGKTCKFTKLALARSSLYCFPNSIAVLVTGPSDGGIGAELLTTLAAVEPAHFILAGRNEAKITPVMKKIQAINPNVKLTFVELDLLENTSVRAAAEKIKAAVQGIDVLINNAGVMARQQFGLSKDGVEIHFAANHLGHFLLTNLLVDNLAKVNGVVINVSSMAYTLAEVNTEDPNFNDGKDYAAWVAYGRSKTANVLFTYGLAARYGDKFSSFLLANSVVDPEFLGEGFKLSGSRTAKFAAEGKEIPPTVPVSMQQSVATALMAALDPSLKAKSPAFLKECNIIEPLPYATDKDEVLKLWAVSEKLVGEKFGH</sequence>
<dbReference type="Gene3D" id="3.40.50.720">
    <property type="entry name" value="NAD(P)-binding Rossmann-like Domain"/>
    <property type="match status" value="1"/>
</dbReference>
<evidence type="ECO:0000256" key="1">
    <source>
        <dbReference type="ARBA" id="ARBA00006484"/>
    </source>
</evidence>
<comment type="similarity">
    <text evidence="1 3">Belongs to the short-chain dehydrogenases/reductases (SDR) family.</text>
</comment>
<protein>
    <submittedName>
        <fullName evidence="4">NAD(P)-binding protein</fullName>
    </submittedName>
</protein>
<dbReference type="PRINTS" id="PR00080">
    <property type="entry name" value="SDRFAMILY"/>
</dbReference>
<evidence type="ECO:0000313" key="4">
    <source>
        <dbReference type="EMBL" id="KAF2492612.1"/>
    </source>
</evidence>
<dbReference type="InterPro" id="IPR036291">
    <property type="entry name" value="NAD(P)-bd_dom_sf"/>
</dbReference>
<accession>A0A6A6QK59</accession>
<dbReference type="PRINTS" id="PR00081">
    <property type="entry name" value="GDHRDH"/>
</dbReference>
<dbReference type="AlphaFoldDB" id="A0A6A6QK59"/>